<sequence length="198" mass="21929">MPSWRWLTLISGHASQWLFLAGAKPAKWLASQFAGRGRVIPQKITPPPDTSHSARAQAILASQKRRSHPGSPTKIGDAVYQTTHHGPYEKDRWPEANIAIHFTAGPLPTSAILKLISETLGTTADSKILHNVAAPARAVMLCRKLTMLRCRTRLSMMESTPLQGVSKFQECGEARGLWQLSFLRTFERLKEPPGGQEE</sequence>
<feature type="signal peptide" evidence="1">
    <location>
        <begin position="1"/>
        <end position="22"/>
    </location>
</feature>
<gene>
    <name evidence="2" type="ORF">DFH08DRAFT_825877</name>
</gene>
<proteinExistence type="predicted"/>
<protein>
    <submittedName>
        <fullName evidence="2">Uncharacterized protein</fullName>
    </submittedName>
</protein>
<evidence type="ECO:0000256" key="1">
    <source>
        <dbReference type="SAM" id="SignalP"/>
    </source>
</evidence>
<reference evidence="2" key="1">
    <citation type="submission" date="2023-03" db="EMBL/GenBank/DDBJ databases">
        <title>Massive genome expansion in bonnet fungi (Mycena s.s.) driven by repeated elements and novel gene families across ecological guilds.</title>
        <authorList>
            <consortium name="Lawrence Berkeley National Laboratory"/>
            <person name="Harder C.B."/>
            <person name="Miyauchi S."/>
            <person name="Viragh M."/>
            <person name="Kuo A."/>
            <person name="Thoen E."/>
            <person name="Andreopoulos B."/>
            <person name="Lu D."/>
            <person name="Skrede I."/>
            <person name="Drula E."/>
            <person name="Henrissat B."/>
            <person name="Morin E."/>
            <person name="Kohler A."/>
            <person name="Barry K."/>
            <person name="LaButti K."/>
            <person name="Morin E."/>
            <person name="Salamov A."/>
            <person name="Lipzen A."/>
            <person name="Mereny Z."/>
            <person name="Hegedus B."/>
            <person name="Baldrian P."/>
            <person name="Stursova M."/>
            <person name="Weitz H."/>
            <person name="Taylor A."/>
            <person name="Grigoriev I.V."/>
            <person name="Nagy L.G."/>
            <person name="Martin F."/>
            <person name="Kauserud H."/>
        </authorList>
    </citation>
    <scope>NUCLEOTIDE SEQUENCE</scope>
    <source>
        <strain evidence="2">CBHHK002</strain>
    </source>
</reference>
<evidence type="ECO:0000313" key="3">
    <source>
        <dbReference type="Proteomes" id="UP001218218"/>
    </source>
</evidence>
<dbReference type="Proteomes" id="UP001218218">
    <property type="component" value="Unassembled WGS sequence"/>
</dbReference>
<keyword evidence="1" id="KW-0732">Signal</keyword>
<dbReference type="AlphaFoldDB" id="A0AAD6Z105"/>
<name>A0AAD6Z105_9AGAR</name>
<keyword evidence="3" id="KW-1185">Reference proteome</keyword>
<dbReference type="EMBL" id="JARIHO010000106">
    <property type="protein sequence ID" value="KAJ7303419.1"/>
    <property type="molecule type" value="Genomic_DNA"/>
</dbReference>
<feature type="chain" id="PRO_5042161689" evidence="1">
    <location>
        <begin position="23"/>
        <end position="198"/>
    </location>
</feature>
<comment type="caution">
    <text evidence="2">The sequence shown here is derived from an EMBL/GenBank/DDBJ whole genome shotgun (WGS) entry which is preliminary data.</text>
</comment>
<accession>A0AAD6Z105</accession>
<evidence type="ECO:0000313" key="2">
    <source>
        <dbReference type="EMBL" id="KAJ7303419.1"/>
    </source>
</evidence>
<organism evidence="2 3">
    <name type="scientific">Mycena albidolilacea</name>
    <dbReference type="NCBI Taxonomy" id="1033008"/>
    <lineage>
        <taxon>Eukaryota</taxon>
        <taxon>Fungi</taxon>
        <taxon>Dikarya</taxon>
        <taxon>Basidiomycota</taxon>
        <taxon>Agaricomycotina</taxon>
        <taxon>Agaricomycetes</taxon>
        <taxon>Agaricomycetidae</taxon>
        <taxon>Agaricales</taxon>
        <taxon>Marasmiineae</taxon>
        <taxon>Mycenaceae</taxon>
        <taxon>Mycena</taxon>
    </lineage>
</organism>